<dbReference type="GO" id="GO:0043856">
    <property type="term" value="F:anti-sigma factor antagonist activity"/>
    <property type="evidence" value="ECO:0007669"/>
    <property type="project" value="InterPro"/>
</dbReference>
<dbReference type="SUPFAM" id="SSF52091">
    <property type="entry name" value="SpoIIaa-like"/>
    <property type="match status" value="1"/>
</dbReference>
<protein>
    <recommendedName>
        <fullName evidence="2">Anti-sigma factor antagonist</fullName>
    </recommendedName>
</protein>
<evidence type="ECO:0000313" key="4">
    <source>
        <dbReference type="EMBL" id="SNS47310.1"/>
    </source>
</evidence>
<dbReference type="InterPro" id="IPR002645">
    <property type="entry name" value="STAS_dom"/>
</dbReference>
<dbReference type="InterPro" id="IPR003658">
    <property type="entry name" value="Anti-sigma_ant"/>
</dbReference>
<dbReference type="Pfam" id="PF01740">
    <property type="entry name" value="STAS"/>
    <property type="match status" value="1"/>
</dbReference>
<dbReference type="AlphaFoldDB" id="A0A239ERD6"/>
<keyword evidence="5" id="KW-1185">Reference proteome</keyword>
<organism evidence="4 5">
    <name type="scientific">Rhodococcoides kyotonense</name>
    <dbReference type="NCBI Taxonomy" id="398843"/>
    <lineage>
        <taxon>Bacteria</taxon>
        <taxon>Bacillati</taxon>
        <taxon>Actinomycetota</taxon>
        <taxon>Actinomycetes</taxon>
        <taxon>Mycobacteriales</taxon>
        <taxon>Nocardiaceae</taxon>
        <taxon>Rhodococcoides</taxon>
    </lineage>
</organism>
<dbReference type="PROSITE" id="PS50801">
    <property type="entry name" value="STAS"/>
    <property type="match status" value="1"/>
</dbReference>
<gene>
    <name evidence="4" type="ORF">SAMN05421642_102531</name>
</gene>
<reference evidence="5" key="1">
    <citation type="submission" date="2017-06" db="EMBL/GenBank/DDBJ databases">
        <authorList>
            <person name="Varghese N."/>
            <person name="Submissions S."/>
        </authorList>
    </citation>
    <scope>NUCLEOTIDE SEQUENCE [LARGE SCALE GENOMIC DNA]</scope>
    <source>
        <strain evidence="5">JCM 23211</strain>
    </source>
</reference>
<name>A0A239ERD6_9NOCA</name>
<evidence type="ECO:0000256" key="1">
    <source>
        <dbReference type="ARBA" id="ARBA00009013"/>
    </source>
</evidence>
<sequence length="152" mass="16114">MSAPTTPSTYKPKTIATPWNRKTVSMTDELPGTQFHAQVTQDGQVVVMTVDGELDISTVNDLAAYAQPVAASANDGLVVDLTGVRFLSSSAITELVRTRDSLPPTAVMALVAVNNRVVQPIRLSGIDRMMATFDDLPAAVAHVRGHTQAAPS</sequence>
<evidence type="ECO:0000313" key="5">
    <source>
        <dbReference type="Proteomes" id="UP000198327"/>
    </source>
</evidence>
<accession>A0A239ERD6</accession>
<evidence type="ECO:0000259" key="3">
    <source>
        <dbReference type="PROSITE" id="PS50801"/>
    </source>
</evidence>
<dbReference type="Proteomes" id="UP000198327">
    <property type="component" value="Unassembled WGS sequence"/>
</dbReference>
<dbReference type="EMBL" id="FZOW01000002">
    <property type="protein sequence ID" value="SNS47310.1"/>
    <property type="molecule type" value="Genomic_DNA"/>
</dbReference>
<dbReference type="NCBIfam" id="TIGR00377">
    <property type="entry name" value="ant_ant_sig"/>
    <property type="match status" value="1"/>
</dbReference>
<dbReference type="PANTHER" id="PTHR33495">
    <property type="entry name" value="ANTI-SIGMA FACTOR ANTAGONIST TM_1081-RELATED-RELATED"/>
    <property type="match status" value="1"/>
</dbReference>
<dbReference type="PANTHER" id="PTHR33495:SF2">
    <property type="entry name" value="ANTI-SIGMA FACTOR ANTAGONIST TM_1081-RELATED"/>
    <property type="match status" value="1"/>
</dbReference>
<feature type="domain" description="STAS" evidence="3">
    <location>
        <begin position="35"/>
        <end position="143"/>
    </location>
</feature>
<evidence type="ECO:0000256" key="2">
    <source>
        <dbReference type="RuleBase" id="RU003749"/>
    </source>
</evidence>
<dbReference type="InterPro" id="IPR036513">
    <property type="entry name" value="STAS_dom_sf"/>
</dbReference>
<comment type="similarity">
    <text evidence="1 2">Belongs to the anti-sigma-factor antagonist family.</text>
</comment>
<proteinExistence type="inferred from homology"/>
<dbReference type="CDD" id="cd07043">
    <property type="entry name" value="STAS_anti-anti-sigma_factors"/>
    <property type="match status" value="1"/>
</dbReference>
<dbReference type="Gene3D" id="3.30.750.24">
    <property type="entry name" value="STAS domain"/>
    <property type="match status" value="1"/>
</dbReference>